<dbReference type="InterPro" id="IPR007698">
    <property type="entry name" value="AlaDH/PNT_NAD(H)-bd"/>
</dbReference>
<dbReference type="PANTHER" id="PTHR42795">
    <property type="entry name" value="ALANINE DEHYDROGENASE"/>
    <property type="match status" value="1"/>
</dbReference>
<evidence type="ECO:0000313" key="7">
    <source>
        <dbReference type="Proteomes" id="UP000324575"/>
    </source>
</evidence>
<protein>
    <recommendedName>
        <fullName evidence="2">alanine dehydrogenase</fullName>
        <ecNumber evidence="2">1.4.1.1</ecNumber>
    </recommendedName>
</protein>
<dbReference type="SUPFAM" id="SSF51735">
    <property type="entry name" value="NAD(P)-binding Rossmann-fold domains"/>
    <property type="match status" value="1"/>
</dbReference>
<evidence type="ECO:0000256" key="1">
    <source>
        <dbReference type="ARBA" id="ARBA00005689"/>
    </source>
</evidence>
<dbReference type="GO" id="GO:0005886">
    <property type="term" value="C:plasma membrane"/>
    <property type="evidence" value="ECO:0007669"/>
    <property type="project" value="TreeGrafter"/>
</dbReference>
<feature type="domain" description="Alanine dehydrogenase/pyridine nucleotide transhydrogenase N-terminal" evidence="5">
    <location>
        <begin position="26"/>
        <end position="159"/>
    </location>
</feature>
<evidence type="ECO:0000259" key="5">
    <source>
        <dbReference type="SMART" id="SM01003"/>
    </source>
</evidence>
<dbReference type="InterPro" id="IPR036291">
    <property type="entry name" value="NAD(P)-bd_dom_sf"/>
</dbReference>
<sequence>MIQEPLHSPRELLEELSTARQPMTIGIPKENQKREKRLAFTPEAVDMITEAGHEVWLEEGAGNGILYSDRAYAEAGAVITDDRKAVFSCDFIFKITPPTVEEINWMKKRAVILSMLQMPDIGIETIKILSAKQISAIGYELMSPDGLLFPVRTSISEIEGAAAISIASELMSNEKGGKGILLGGVTGISSTEVVVIGAGTAGTVAVRAALALGATVKVFDNDLHKLRRLQNDLGQRVFTSVFHPNVLVNAFQSADVVIGAMQYFDDAVRHVISEDVIQGMKSGSVLIDLCIHQGGCFETTCFLPNGNPAIFEKHGVLHYCVPNPSSRVARTTSMALSNIFTPLIIQTNGLGGLGSMDPHFRSGFYMYAGKLVNNYVAKQFNLPANDIGLFLSVY</sequence>
<evidence type="ECO:0000313" key="6">
    <source>
        <dbReference type="EMBL" id="KAA6302373.1"/>
    </source>
</evidence>
<evidence type="ECO:0000256" key="3">
    <source>
        <dbReference type="ARBA" id="ARBA00023002"/>
    </source>
</evidence>
<dbReference type="Pfam" id="PF01262">
    <property type="entry name" value="AlaDh_PNT_C"/>
    <property type="match status" value="1"/>
</dbReference>
<comment type="caution">
    <text evidence="6">The sequence shown here is derived from an EMBL/GenBank/DDBJ whole genome shotgun (WGS) entry which is preliminary data.</text>
</comment>
<proteinExistence type="inferred from homology"/>
<dbReference type="Pfam" id="PF05222">
    <property type="entry name" value="AlaDh_PNT_N"/>
    <property type="match status" value="1"/>
</dbReference>
<evidence type="ECO:0000259" key="4">
    <source>
        <dbReference type="SMART" id="SM01002"/>
    </source>
</evidence>
<gene>
    <name evidence="6" type="ORF">EZS26_001486</name>
</gene>
<dbReference type="EC" id="1.4.1.1" evidence="2"/>
<reference evidence="6 7" key="1">
    <citation type="submission" date="2019-03" db="EMBL/GenBank/DDBJ databases">
        <title>Single cell metagenomics reveals metabolic interactions within the superorganism composed of flagellate Streblomastix strix and complex community of Bacteroidetes bacteria on its surface.</title>
        <authorList>
            <person name="Treitli S.C."/>
            <person name="Kolisko M."/>
            <person name="Husnik F."/>
            <person name="Keeling P."/>
            <person name="Hampl V."/>
        </authorList>
    </citation>
    <scope>NUCLEOTIDE SEQUENCE [LARGE SCALE GENOMIC DNA]</scope>
    <source>
        <strain evidence="6">St1</strain>
    </source>
</reference>
<name>A0A5M8P1R5_9BACT</name>
<keyword evidence="3 6" id="KW-0560">Oxidoreductase</keyword>
<organism evidence="6 7">
    <name type="scientific">Candidatus Ordinivivax streblomastigis</name>
    <dbReference type="NCBI Taxonomy" id="2540710"/>
    <lineage>
        <taxon>Bacteria</taxon>
        <taxon>Pseudomonadati</taxon>
        <taxon>Bacteroidota</taxon>
        <taxon>Bacteroidia</taxon>
        <taxon>Bacteroidales</taxon>
        <taxon>Candidatus Ordinivivax</taxon>
    </lineage>
</organism>
<dbReference type="SMART" id="SM01002">
    <property type="entry name" value="AlaDh_PNT_C"/>
    <property type="match status" value="1"/>
</dbReference>
<dbReference type="PANTHER" id="PTHR42795:SF1">
    <property type="entry name" value="ALANINE DEHYDROGENASE"/>
    <property type="match status" value="1"/>
</dbReference>
<evidence type="ECO:0000256" key="2">
    <source>
        <dbReference type="ARBA" id="ARBA00012897"/>
    </source>
</evidence>
<feature type="domain" description="Alanine dehydrogenase/pyridine nucleotide transhydrogenase NAD(H)-binding" evidence="4">
    <location>
        <begin position="171"/>
        <end position="320"/>
    </location>
</feature>
<dbReference type="GO" id="GO:0000286">
    <property type="term" value="F:alanine dehydrogenase activity"/>
    <property type="evidence" value="ECO:0007669"/>
    <property type="project" value="UniProtKB-EC"/>
</dbReference>
<dbReference type="EMBL" id="SNRX01000008">
    <property type="protein sequence ID" value="KAA6302373.1"/>
    <property type="molecule type" value="Genomic_DNA"/>
</dbReference>
<dbReference type="InterPro" id="IPR008141">
    <property type="entry name" value="Ala_DH"/>
</dbReference>
<dbReference type="Gene3D" id="3.40.50.720">
    <property type="entry name" value="NAD(P)-binding Rossmann-like Domain"/>
    <property type="match status" value="2"/>
</dbReference>
<dbReference type="SUPFAM" id="SSF52283">
    <property type="entry name" value="Formate/glycerate dehydrogenase catalytic domain-like"/>
    <property type="match status" value="1"/>
</dbReference>
<dbReference type="InterPro" id="IPR007886">
    <property type="entry name" value="AlaDH/PNT_N"/>
</dbReference>
<dbReference type="SMART" id="SM01003">
    <property type="entry name" value="AlaDh_PNT_N"/>
    <property type="match status" value="1"/>
</dbReference>
<dbReference type="GO" id="GO:0042853">
    <property type="term" value="P:L-alanine catabolic process"/>
    <property type="evidence" value="ECO:0007669"/>
    <property type="project" value="InterPro"/>
</dbReference>
<comment type="similarity">
    <text evidence="1">Belongs to the AlaDH/PNT family.</text>
</comment>
<dbReference type="Proteomes" id="UP000324575">
    <property type="component" value="Unassembled WGS sequence"/>
</dbReference>
<dbReference type="CDD" id="cd05305">
    <property type="entry name" value="L-AlaDH"/>
    <property type="match status" value="1"/>
</dbReference>
<accession>A0A5M8P1R5</accession>
<dbReference type="AlphaFoldDB" id="A0A5M8P1R5"/>